<reference evidence="2" key="1">
    <citation type="journal article" date="2017" name="Front. Plant Sci.">
        <title>Climate Clever Clovers: New Paradigm to Reduce the Environmental Footprint of Ruminants by Breeding Low Methanogenic Forages Utilizing Haplotype Variation.</title>
        <authorList>
            <person name="Kaur P."/>
            <person name="Appels R."/>
            <person name="Bayer P.E."/>
            <person name="Keeble-Gagnere G."/>
            <person name="Wang J."/>
            <person name="Hirakawa H."/>
            <person name="Shirasawa K."/>
            <person name="Vercoe P."/>
            <person name="Stefanova K."/>
            <person name="Durmic Z."/>
            <person name="Nichols P."/>
            <person name="Revell C."/>
            <person name="Isobe S.N."/>
            <person name="Edwards D."/>
            <person name="Erskine W."/>
        </authorList>
    </citation>
    <scope>NUCLEOTIDE SEQUENCE [LARGE SCALE GENOMIC DNA]</scope>
    <source>
        <strain evidence="2">cv. Daliak</strain>
    </source>
</reference>
<accession>A0A2Z6N053</accession>
<dbReference type="PANTHER" id="PTHR36617">
    <property type="entry name" value="PROTEIN, PUTATIVE-RELATED"/>
    <property type="match status" value="1"/>
</dbReference>
<dbReference type="AlphaFoldDB" id="A0A2Z6N053"/>
<evidence type="ECO:0008006" key="3">
    <source>
        <dbReference type="Google" id="ProtNLM"/>
    </source>
</evidence>
<sequence length="128" mass="14543">MPFPSSKLPQVREFNLALLEKWCWRMLVDKEGLWFRVLVVREGGELGDNWFWEHVSKKVGDGSDTFFWTDPWVDGIPLSERFGRLFDLAGNKLQTVAEMFSLGHNLQIGSSDSLTLSAATLSAEYISS</sequence>
<keyword evidence="2" id="KW-1185">Reference proteome</keyword>
<evidence type="ECO:0000313" key="2">
    <source>
        <dbReference type="Proteomes" id="UP000242715"/>
    </source>
</evidence>
<organism evidence="1 2">
    <name type="scientific">Trifolium subterraneum</name>
    <name type="common">Subterranean clover</name>
    <dbReference type="NCBI Taxonomy" id="3900"/>
    <lineage>
        <taxon>Eukaryota</taxon>
        <taxon>Viridiplantae</taxon>
        <taxon>Streptophyta</taxon>
        <taxon>Embryophyta</taxon>
        <taxon>Tracheophyta</taxon>
        <taxon>Spermatophyta</taxon>
        <taxon>Magnoliopsida</taxon>
        <taxon>eudicotyledons</taxon>
        <taxon>Gunneridae</taxon>
        <taxon>Pentapetalae</taxon>
        <taxon>rosids</taxon>
        <taxon>fabids</taxon>
        <taxon>Fabales</taxon>
        <taxon>Fabaceae</taxon>
        <taxon>Papilionoideae</taxon>
        <taxon>50 kb inversion clade</taxon>
        <taxon>NPAAA clade</taxon>
        <taxon>Hologalegina</taxon>
        <taxon>IRL clade</taxon>
        <taxon>Trifolieae</taxon>
        <taxon>Trifolium</taxon>
    </lineage>
</organism>
<dbReference type="OrthoDB" id="1435349at2759"/>
<evidence type="ECO:0000313" key="1">
    <source>
        <dbReference type="EMBL" id="GAU38124.1"/>
    </source>
</evidence>
<dbReference type="EMBL" id="DF973702">
    <property type="protein sequence ID" value="GAU38124.1"/>
    <property type="molecule type" value="Genomic_DNA"/>
</dbReference>
<dbReference type="PANTHER" id="PTHR36617:SF5">
    <property type="entry name" value="OS05G0421675 PROTEIN"/>
    <property type="match status" value="1"/>
</dbReference>
<gene>
    <name evidence="1" type="ORF">TSUD_318110</name>
</gene>
<dbReference type="Proteomes" id="UP000242715">
    <property type="component" value="Unassembled WGS sequence"/>
</dbReference>
<name>A0A2Z6N053_TRISU</name>
<proteinExistence type="predicted"/>
<protein>
    <recommendedName>
        <fullName evidence="3">Reverse transcriptase zinc-binding domain-containing protein</fullName>
    </recommendedName>
</protein>